<evidence type="ECO:0000256" key="3">
    <source>
        <dbReference type="ARBA" id="ARBA00008883"/>
    </source>
</evidence>
<evidence type="ECO:0000256" key="6">
    <source>
        <dbReference type="ARBA" id="ARBA00022519"/>
    </source>
</evidence>
<keyword evidence="10" id="KW-0418">Kinase</keyword>
<dbReference type="EC" id="2.7.10.2" evidence="4"/>
<protein>
    <recommendedName>
        <fullName evidence="4">non-specific protein-tyrosine kinase</fullName>
        <ecNumber evidence="4">2.7.10.2</ecNumber>
    </recommendedName>
</protein>
<evidence type="ECO:0000256" key="9">
    <source>
        <dbReference type="ARBA" id="ARBA00022741"/>
    </source>
</evidence>
<sequence>MSAVVENMIGAEARDEDQINLVEYWNILRRRWRLALGVALATVFAALVFTLLATPIYRAGTTLQIERDTMKVVAFEGIEPTESPLDRDFYQTQYELLKSRSLARRVIQDLKLTADPTYEAYVEAADEEADTRSNGKAIAESARRQLREEAIVEPVLESLSIEPVRNSRLVRVNFDSPDPDMSAKVANAYGNAFIASNLERRFQASSYAKKYLEERLAQLKDRLEDSERQVVAFSEQEQIVAVSDDKPSLDAQSLGDLNSALAAAEGTRMKAEALWRRASEGDGMALPQVVANPLIQKLREQKAGLEATYQNSLATFKPDYPNMVQLDQQIAEAKRQIAAEVSNIRQAVKIDYEAALAQENLLKSRIAELKGDVLNLQGRSIQYNILKREAEKNRQLYDGLLQRYKEIGVAGGIGANNISVIDVATPPSKASYPRKLLNLAIGLVLGVFLGVLAAFVVHYLDNTVRDPKALESESGLAVLGAIPRLRDGETPQQAAGDLRSPFAEAYRSVRTALQFATTHGLPGTLLITSAGPSEGKSTSALELAQNIAQLGKRVVLVDADLRGASVHKATGLSASKGLSSLLSGACGMNEAVQSWRNGSLSVITSGPLPPNPPELLGSDALPALLAQLREYFDVVVLDGPPILGLADAPLLANHAEATMIVVAAQTTRTDALQAAIRRLRFARARLIGAVLTRFDLDAGDEHYGYGYGAHASPKSK</sequence>
<keyword evidence="9" id="KW-0547">Nucleotide-binding</keyword>
<comment type="similarity">
    <text evidence="2">Belongs to the CpsD/CapB family.</text>
</comment>
<evidence type="ECO:0000256" key="15">
    <source>
        <dbReference type="ARBA" id="ARBA00051245"/>
    </source>
</evidence>
<dbReference type="EMBL" id="JARUHG010000001">
    <property type="protein sequence ID" value="MDR0181656.1"/>
    <property type="molecule type" value="Genomic_DNA"/>
</dbReference>
<dbReference type="NCBIfam" id="TIGR01007">
    <property type="entry name" value="eps_fam"/>
    <property type="match status" value="1"/>
</dbReference>
<comment type="catalytic activity">
    <reaction evidence="15">
        <text>L-tyrosyl-[protein] + ATP = O-phospho-L-tyrosyl-[protein] + ADP + H(+)</text>
        <dbReference type="Rhea" id="RHEA:10596"/>
        <dbReference type="Rhea" id="RHEA-COMP:10136"/>
        <dbReference type="Rhea" id="RHEA-COMP:20101"/>
        <dbReference type="ChEBI" id="CHEBI:15378"/>
        <dbReference type="ChEBI" id="CHEBI:30616"/>
        <dbReference type="ChEBI" id="CHEBI:46858"/>
        <dbReference type="ChEBI" id="CHEBI:61978"/>
        <dbReference type="ChEBI" id="CHEBI:456216"/>
        <dbReference type="EC" id="2.7.10.2"/>
    </reaction>
</comment>
<keyword evidence="11" id="KW-0067">ATP-binding</keyword>
<evidence type="ECO:0000256" key="12">
    <source>
        <dbReference type="ARBA" id="ARBA00022989"/>
    </source>
</evidence>
<dbReference type="Gene3D" id="3.40.50.300">
    <property type="entry name" value="P-loop containing nucleotide triphosphate hydrolases"/>
    <property type="match status" value="1"/>
</dbReference>
<dbReference type="Proteomes" id="UP001233535">
    <property type="component" value="Unassembled WGS sequence"/>
</dbReference>
<keyword evidence="13 17" id="KW-0472">Membrane</keyword>
<feature type="coiled-coil region" evidence="16">
    <location>
        <begin position="295"/>
        <end position="343"/>
    </location>
</feature>
<keyword evidence="8 17" id="KW-0812">Transmembrane</keyword>
<feature type="transmembrane region" description="Helical" evidence="17">
    <location>
        <begin position="34"/>
        <end position="57"/>
    </location>
</feature>
<evidence type="ECO:0000259" key="18">
    <source>
        <dbReference type="Pfam" id="PF02706"/>
    </source>
</evidence>
<dbReference type="InterPro" id="IPR003856">
    <property type="entry name" value="LPS_length_determ_N"/>
</dbReference>
<evidence type="ECO:0000256" key="11">
    <source>
        <dbReference type="ARBA" id="ARBA00022840"/>
    </source>
</evidence>
<dbReference type="PANTHER" id="PTHR32309:SF13">
    <property type="entry name" value="FERRIC ENTEROBACTIN TRANSPORT PROTEIN FEPE"/>
    <property type="match status" value="1"/>
</dbReference>
<evidence type="ECO:0000256" key="8">
    <source>
        <dbReference type="ARBA" id="ARBA00022692"/>
    </source>
</evidence>
<comment type="caution">
    <text evidence="21">The sequence shown here is derived from an EMBL/GenBank/DDBJ whole genome shotgun (WGS) entry which is preliminary data.</text>
</comment>
<evidence type="ECO:0000256" key="4">
    <source>
        <dbReference type="ARBA" id="ARBA00011903"/>
    </source>
</evidence>
<dbReference type="Pfam" id="PF13807">
    <property type="entry name" value="GNVR"/>
    <property type="match status" value="1"/>
</dbReference>
<organism evidence="21 22">
    <name type="scientific">Lysobacter arvi</name>
    <dbReference type="NCBI Taxonomy" id="3038776"/>
    <lineage>
        <taxon>Bacteria</taxon>
        <taxon>Pseudomonadati</taxon>
        <taxon>Pseudomonadota</taxon>
        <taxon>Gammaproteobacteria</taxon>
        <taxon>Lysobacterales</taxon>
        <taxon>Lysobacteraceae</taxon>
        <taxon>Lysobacter</taxon>
    </lineage>
</organism>
<dbReference type="CDD" id="cd05387">
    <property type="entry name" value="BY-kinase"/>
    <property type="match status" value="1"/>
</dbReference>
<keyword evidence="22" id="KW-1185">Reference proteome</keyword>
<reference evidence="21 22" key="1">
    <citation type="submission" date="2023-04" db="EMBL/GenBank/DDBJ databases">
        <title>Lysobacter sp. strain UC isolated from soil sample.</title>
        <authorList>
            <person name="Choksket S."/>
            <person name="Harshvardhan F."/>
            <person name="Rana R."/>
            <person name="Patil P.B."/>
            <person name="Korpole S."/>
        </authorList>
    </citation>
    <scope>NUCLEOTIDE SEQUENCE [LARGE SCALE GENOMIC DNA]</scope>
    <source>
        <strain evidence="21 22">UC</strain>
    </source>
</reference>
<accession>A0ABU1C8Z1</accession>
<evidence type="ECO:0000313" key="22">
    <source>
        <dbReference type="Proteomes" id="UP001233535"/>
    </source>
</evidence>
<evidence type="ECO:0000256" key="13">
    <source>
        <dbReference type="ARBA" id="ARBA00023136"/>
    </source>
</evidence>
<evidence type="ECO:0000256" key="16">
    <source>
        <dbReference type="SAM" id="Coils"/>
    </source>
</evidence>
<evidence type="ECO:0000313" key="21">
    <source>
        <dbReference type="EMBL" id="MDR0181656.1"/>
    </source>
</evidence>
<gene>
    <name evidence="21" type="ORF">P8609_01560</name>
</gene>
<evidence type="ECO:0000256" key="1">
    <source>
        <dbReference type="ARBA" id="ARBA00004429"/>
    </source>
</evidence>
<comment type="similarity">
    <text evidence="3">Belongs to the etk/wzc family.</text>
</comment>
<feature type="domain" description="Tyrosine-protein kinase G-rich" evidence="20">
    <location>
        <begin position="386"/>
        <end position="456"/>
    </location>
</feature>
<evidence type="ECO:0000256" key="7">
    <source>
        <dbReference type="ARBA" id="ARBA00022679"/>
    </source>
</evidence>
<keyword evidence="7" id="KW-0808">Transferase</keyword>
<keyword evidence="14" id="KW-0829">Tyrosine-protein kinase</keyword>
<evidence type="ECO:0000256" key="14">
    <source>
        <dbReference type="ARBA" id="ARBA00023137"/>
    </source>
</evidence>
<evidence type="ECO:0000256" key="5">
    <source>
        <dbReference type="ARBA" id="ARBA00022475"/>
    </source>
</evidence>
<dbReference type="Pfam" id="PF13614">
    <property type="entry name" value="AAA_31"/>
    <property type="match status" value="1"/>
</dbReference>
<feature type="transmembrane region" description="Helical" evidence="17">
    <location>
        <begin position="436"/>
        <end position="460"/>
    </location>
</feature>
<dbReference type="InterPro" id="IPR005702">
    <property type="entry name" value="Wzc-like_C"/>
</dbReference>
<keyword evidence="12 17" id="KW-1133">Transmembrane helix</keyword>
<evidence type="ECO:0000256" key="10">
    <source>
        <dbReference type="ARBA" id="ARBA00022777"/>
    </source>
</evidence>
<evidence type="ECO:0000256" key="2">
    <source>
        <dbReference type="ARBA" id="ARBA00007316"/>
    </source>
</evidence>
<dbReference type="Pfam" id="PF02706">
    <property type="entry name" value="Wzz"/>
    <property type="match status" value="1"/>
</dbReference>
<name>A0ABU1C8Z1_9GAMM</name>
<feature type="domain" description="AAA" evidence="19">
    <location>
        <begin position="535"/>
        <end position="677"/>
    </location>
</feature>
<dbReference type="PANTHER" id="PTHR32309">
    <property type="entry name" value="TYROSINE-PROTEIN KINASE"/>
    <property type="match status" value="1"/>
</dbReference>
<dbReference type="InterPro" id="IPR032807">
    <property type="entry name" value="GNVR"/>
</dbReference>
<evidence type="ECO:0000259" key="19">
    <source>
        <dbReference type="Pfam" id="PF13614"/>
    </source>
</evidence>
<keyword evidence="6" id="KW-0997">Cell inner membrane</keyword>
<dbReference type="InterPro" id="IPR027417">
    <property type="entry name" value="P-loop_NTPase"/>
</dbReference>
<feature type="coiled-coil region" evidence="16">
    <location>
        <begin position="209"/>
        <end position="236"/>
    </location>
</feature>
<keyword evidence="5" id="KW-1003">Cell membrane</keyword>
<dbReference type="InterPro" id="IPR050445">
    <property type="entry name" value="Bact_polysacc_biosynth/exp"/>
</dbReference>
<keyword evidence="16" id="KW-0175">Coiled coil</keyword>
<comment type="subcellular location">
    <subcellularLocation>
        <location evidence="1">Cell inner membrane</location>
        <topology evidence="1">Multi-pass membrane protein</topology>
    </subcellularLocation>
</comment>
<proteinExistence type="inferred from homology"/>
<evidence type="ECO:0000259" key="20">
    <source>
        <dbReference type="Pfam" id="PF13807"/>
    </source>
</evidence>
<dbReference type="InterPro" id="IPR025669">
    <property type="entry name" value="AAA_dom"/>
</dbReference>
<evidence type="ECO:0000256" key="17">
    <source>
        <dbReference type="SAM" id="Phobius"/>
    </source>
</evidence>
<dbReference type="SUPFAM" id="SSF52540">
    <property type="entry name" value="P-loop containing nucleoside triphosphate hydrolases"/>
    <property type="match status" value="1"/>
</dbReference>
<feature type="domain" description="Polysaccharide chain length determinant N-terminal" evidence="18">
    <location>
        <begin position="17"/>
        <end position="110"/>
    </location>
</feature>